<name>A0ABS1KCS6_9FLAO</name>
<protein>
    <submittedName>
        <fullName evidence="1">Uncharacterized protein</fullName>
    </submittedName>
</protein>
<dbReference type="RefSeq" id="WP_202000473.1">
    <property type="nucleotide sequence ID" value="NZ_JAERSF010000002.1"/>
</dbReference>
<evidence type="ECO:0000313" key="2">
    <source>
        <dbReference type="Proteomes" id="UP000603728"/>
    </source>
</evidence>
<sequence>MKKILITMLMTVSFQVFSQNQKKIIFEFDNKADEIVYRKNTNNQEVSGFKFMINNKKIFFSSNPISSSNKLTINTSREQLNSIVQNDNANKNYYFVVYLKDKKKSYAVDHLVRKITCE</sequence>
<dbReference type="EMBL" id="JAERSF010000002">
    <property type="protein sequence ID" value="MBL0736982.1"/>
    <property type="molecule type" value="Genomic_DNA"/>
</dbReference>
<dbReference type="Proteomes" id="UP000603728">
    <property type="component" value="Unassembled WGS sequence"/>
</dbReference>
<evidence type="ECO:0000313" key="1">
    <source>
        <dbReference type="EMBL" id="MBL0736982.1"/>
    </source>
</evidence>
<accession>A0ABS1KCS6</accession>
<gene>
    <name evidence="1" type="ORF">JI750_08820</name>
</gene>
<organism evidence="1 2">
    <name type="scientific">Flavobacterium tagetis</name>
    <dbReference type="NCBI Taxonomy" id="2801336"/>
    <lineage>
        <taxon>Bacteria</taxon>
        <taxon>Pseudomonadati</taxon>
        <taxon>Bacteroidota</taxon>
        <taxon>Flavobacteriia</taxon>
        <taxon>Flavobacteriales</taxon>
        <taxon>Flavobacteriaceae</taxon>
        <taxon>Flavobacterium</taxon>
    </lineage>
</organism>
<comment type="caution">
    <text evidence="1">The sequence shown here is derived from an EMBL/GenBank/DDBJ whole genome shotgun (WGS) entry which is preliminary data.</text>
</comment>
<reference evidence="1 2" key="1">
    <citation type="submission" date="2021-01" db="EMBL/GenBank/DDBJ databases">
        <title>Genome seq and assembly of Flavobacterium sp. GN10.</title>
        <authorList>
            <person name="Chhetri G."/>
        </authorList>
    </citation>
    <scope>NUCLEOTIDE SEQUENCE [LARGE SCALE GENOMIC DNA]</scope>
    <source>
        <strain evidence="1 2">GN10</strain>
    </source>
</reference>
<keyword evidence="2" id="KW-1185">Reference proteome</keyword>
<proteinExistence type="predicted"/>